<dbReference type="SMART" id="SM01057">
    <property type="entry name" value="Carb_anhydrase"/>
    <property type="match status" value="1"/>
</dbReference>
<organism evidence="8 9">
    <name type="scientific">Candidatus Dechloromonas phosphorivorans</name>
    <dbReference type="NCBI Taxonomy" id="2899244"/>
    <lineage>
        <taxon>Bacteria</taxon>
        <taxon>Pseudomonadati</taxon>
        <taxon>Pseudomonadota</taxon>
        <taxon>Betaproteobacteria</taxon>
        <taxon>Rhodocyclales</taxon>
        <taxon>Azonexaceae</taxon>
        <taxon>Dechloromonas</taxon>
    </lineage>
</organism>
<protein>
    <recommendedName>
        <fullName evidence="2">carbonic anhydrase</fullName>
        <ecNumber evidence="2">4.2.1.1</ecNumber>
    </recommendedName>
</protein>
<gene>
    <name evidence="8" type="ORF">IPN75_03960</name>
</gene>
<dbReference type="CDD" id="cd03124">
    <property type="entry name" value="alpha_CA_prokaryotic_like"/>
    <property type="match status" value="1"/>
</dbReference>
<dbReference type="InterPro" id="IPR036398">
    <property type="entry name" value="CA_dom_sf"/>
</dbReference>
<dbReference type="InterPro" id="IPR023561">
    <property type="entry name" value="Carbonic_anhydrase_a-class"/>
</dbReference>
<dbReference type="InterPro" id="IPR041891">
    <property type="entry name" value="Alpha_CA_prokaryot-like"/>
</dbReference>
<comment type="catalytic activity">
    <reaction evidence="6">
        <text>hydrogencarbonate + H(+) = CO2 + H2O</text>
        <dbReference type="Rhea" id="RHEA:10748"/>
        <dbReference type="ChEBI" id="CHEBI:15377"/>
        <dbReference type="ChEBI" id="CHEBI:15378"/>
        <dbReference type="ChEBI" id="CHEBI:16526"/>
        <dbReference type="ChEBI" id="CHEBI:17544"/>
        <dbReference type="EC" id="4.2.1.1"/>
    </reaction>
</comment>
<dbReference type="EC" id="4.2.1.1" evidence="2"/>
<dbReference type="Gene3D" id="3.10.200.10">
    <property type="entry name" value="Alpha carbonic anhydrase"/>
    <property type="match status" value="1"/>
</dbReference>
<evidence type="ECO:0000256" key="3">
    <source>
        <dbReference type="ARBA" id="ARBA00022723"/>
    </source>
</evidence>
<dbReference type="GO" id="GO:0004089">
    <property type="term" value="F:carbonate dehydratase activity"/>
    <property type="evidence" value="ECO:0007669"/>
    <property type="project" value="UniProtKB-EC"/>
</dbReference>
<reference evidence="8" key="1">
    <citation type="submission" date="2020-10" db="EMBL/GenBank/DDBJ databases">
        <title>Connecting structure to function with the recovery of over 1000 high-quality activated sludge metagenome-assembled genomes encoding full-length rRNA genes using long-read sequencing.</title>
        <authorList>
            <person name="Singleton C.M."/>
            <person name="Petriglieri F."/>
            <person name="Kristensen J.M."/>
            <person name="Kirkegaard R.H."/>
            <person name="Michaelsen T.Y."/>
            <person name="Andersen M.H."/>
            <person name="Karst S.M."/>
            <person name="Dueholm M.S."/>
            <person name="Nielsen P.H."/>
            <person name="Albertsen M."/>
        </authorList>
    </citation>
    <scope>NUCLEOTIDE SEQUENCE</scope>
    <source>
        <strain evidence="8">OdNE_18-Q3-R46-58_BAT3C.305</strain>
    </source>
</reference>
<dbReference type="EMBL" id="JADKBR010000003">
    <property type="protein sequence ID" value="MBK8889593.1"/>
    <property type="molecule type" value="Genomic_DNA"/>
</dbReference>
<accession>A0A9D7QKE3</accession>
<dbReference type="PROSITE" id="PS51144">
    <property type="entry name" value="ALPHA_CA_2"/>
    <property type="match status" value="1"/>
</dbReference>
<evidence type="ECO:0000313" key="9">
    <source>
        <dbReference type="Proteomes" id="UP000808146"/>
    </source>
</evidence>
<evidence type="ECO:0000313" key="8">
    <source>
        <dbReference type="EMBL" id="MBK8889593.1"/>
    </source>
</evidence>
<keyword evidence="5" id="KW-0456">Lyase</keyword>
<evidence type="ECO:0000256" key="6">
    <source>
        <dbReference type="ARBA" id="ARBA00048348"/>
    </source>
</evidence>
<evidence type="ECO:0000256" key="1">
    <source>
        <dbReference type="ARBA" id="ARBA00010718"/>
    </source>
</evidence>
<dbReference type="PANTHER" id="PTHR18952:SF265">
    <property type="entry name" value="CARBONIC ANHYDRASE"/>
    <property type="match status" value="1"/>
</dbReference>
<feature type="domain" description="Alpha-carbonic anhydrase" evidence="7">
    <location>
        <begin position="14"/>
        <end position="232"/>
    </location>
</feature>
<dbReference type="Proteomes" id="UP000808146">
    <property type="component" value="Unassembled WGS sequence"/>
</dbReference>
<dbReference type="PANTHER" id="PTHR18952">
    <property type="entry name" value="CARBONIC ANHYDRASE"/>
    <property type="match status" value="1"/>
</dbReference>
<comment type="caution">
    <text evidence="8">The sequence shown here is derived from an EMBL/GenBank/DDBJ whole genome shotgun (WGS) entry which is preliminary data.</text>
</comment>
<comment type="similarity">
    <text evidence="1">Belongs to the alpha-carbonic anhydrase family.</text>
</comment>
<dbReference type="SUPFAM" id="SSF51069">
    <property type="entry name" value="Carbonic anhydrase"/>
    <property type="match status" value="1"/>
</dbReference>
<keyword evidence="4" id="KW-0862">Zinc</keyword>
<proteinExistence type="inferred from homology"/>
<evidence type="ECO:0000256" key="5">
    <source>
        <dbReference type="ARBA" id="ARBA00023239"/>
    </source>
</evidence>
<dbReference type="Pfam" id="PF00194">
    <property type="entry name" value="Carb_anhydrase"/>
    <property type="match status" value="1"/>
</dbReference>
<dbReference type="AlphaFoldDB" id="A0A9D7QKE3"/>
<dbReference type="GO" id="GO:0008270">
    <property type="term" value="F:zinc ion binding"/>
    <property type="evidence" value="ECO:0007669"/>
    <property type="project" value="InterPro"/>
</dbReference>
<sequence>MPEISHHVRWRIGLGWALLIASGAASAEAALCQNGLWQSPIDIVAPVRARLAPLEFHYRSAPLKIANDGHTARIRLANSSQLKVGKETYTLQQFHFHTPGGDRIAGEEFPMAAHLLHKSRSGQLLALVVLFRLGAENPALKAVLPHIPANADGDHLIADAVADPGALLPARKGYYRYDGSLTASPCTEGVTWLVMQRPLELSPEQLRLWRTRFADNIRPPQPLHGRVVQESW</sequence>
<dbReference type="InterPro" id="IPR001148">
    <property type="entry name" value="CA_dom"/>
</dbReference>
<keyword evidence="3" id="KW-0479">Metal-binding</keyword>
<evidence type="ECO:0000259" key="7">
    <source>
        <dbReference type="PROSITE" id="PS51144"/>
    </source>
</evidence>
<evidence type="ECO:0000256" key="2">
    <source>
        <dbReference type="ARBA" id="ARBA00012925"/>
    </source>
</evidence>
<evidence type="ECO:0000256" key="4">
    <source>
        <dbReference type="ARBA" id="ARBA00022833"/>
    </source>
</evidence>
<name>A0A9D7QKE3_9RHOO</name>